<evidence type="ECO:0000256" key="6">
    <source>
        <dbReference type="SAM" id="MobiDB-lite"/>
    </source>
</evidence>
<dbReference type="Pfam" id="PF11412">
    <property type="entry name" value="DsbD_N"/>
    <property type="match status" value="1"/>
</dbReference>
<feature type="domain" description="Cytochrome C biogenesis protein transmembrane" evidence="9">
    <location>
        <begin position="205"/>
        <end position="417"/>
    </location>
</feature>
<keyword evidence="8" id="KW-0732">Signal</keyword>
<feature type="domain" description="Thiol:disulfide interchange protein DsbD N-terminal" evidence="10">
    <location>
        <begin position="40"/>
        <end position="152"/>
    </location>
</feature>
<evidence type="ECO:0000256" key="4">
    <source>
        <dbReference type="ARBA" id="ARBA00022989"/>
    </source>
</evidence>
<dbReference type="EMBL" id="JBFRYB010000001">
    <property type="protein sequence ID" value="MEX1665447.1"/>
    <property type="molecule type" value="Genomic_DNA"/>
</dbReference>
<keyword evidence="12" id="KW-1185">Reference proteome</keyword>
<evidence type="ECO:0000256" key="5">
    <source>
        <dbReference type="ARBA" id="ARBA00023136"/>
    </source>
</evidence>
<feature type="transmembrane region" description="Helical" evidence="7">
    <location>
        <begin position="328"/>
        <end position="348"/>
    </location>
</feature>
<gene>
    <name evidence="11" type="ORF">AB4875_08085</name>
</gene>
<feature type="chain" id="PRO_5047026465" evidence="8">
    <location>
        <begin position="22"/>
        <end position="615"/>
    </location>
</feature>
<dbReference type="PANTHER" id="PTHR32234:SF3">
    <property type="entry name" value="SUPPRESSION OF COPPER SENSITIVITY PROTEIN"/>
    <property type="match status" value="1"/>
</dbReference>
<evidence type="ECO:0000259" key="10">
    <source>
        <dbReference type="Pfam" id="PF11412"/>
    </source>
</evidence>
<dbReference type="PANTHER" id="PTHR32234">
    <property type="entry name" value="THIOL:DISULFIDE INTERCHANGE PROTEIN DSBD"/>
    <property type="match status" value="1"/>
</dbReference>
<feature type="transmembrane region" description="Helical" evidence="7">
    <location>
        <begin position="360"/>
        <end position="384"/>
    </location>
</feature>
<protein>
    <submittedName>
        <fullName evidence="11">Protein-disulfide reductase DsbD family protein</fullName>
    </submittedName>
</protein>
<comment type="caution">
    <text evidence="11">The sequence shown here is derived from an EMBL/GenBank/DDBJ whole genome shotgun (WGS) entry which is preliminary data.</text>
</comment>
<feature type="transmembrane region" description="Helical" evidence="7">
    <location>
        <begin position="250"/>
        <end position="272"/>
    </location>
</feature>
<evidence type="ECO:0000259" key="9">
    <source>
        <dbReference type="Pfam" id="PF02683"/>
    </source>
</evidence>
<reference evidence="11 12" key="1">
    <citation type="journal article" date="2011" name="Int. J. Syst. Evol. Microbiol.">
        <title>Zhongshania antarctica gen. nov., sp. nov. and Zhongshania guokunii sp. nov., gammaproteobacteria respectively isolated from coastal attached (fast) ice and surface seawater of the Antarctic.</title>
        <authorList>
            <person name="Li H.J."/>
            <person name="Zhang X.Y."/>
            <person name="Chen C.X."/>
            <person name="Zhang Y.J."/>
            <person name="Gao Z.M."/>
            <person name="Yu Y."/>
            <person name="Chen X.L."/>
            <person name="Chen B."/>
            <person name="Zhang Y.Z."/>
        </authorList>
    </citation>
    <scope>NUCLEOTIDE SEQUENCE [LARGE SCALE GENOMIC DNA]</scope>
    <source>
        <strain evidence="11 12">R06B22</strain>
    </source>
</reference>
<dbReference type="Proteomes" id="UP001557484">
    <property type="component" value="Unassembled WGS sequence"/>
</dbReference>
<keyword evidence="4 7" id="KW-1133">Transmembrane helix</keyword>
<evidence type="ECO:0000313" key="11">
    <source>
        <dbReference type="EMBL" id="MEX1665447.1"/>
    </source>
</evidence>
<dbReference type="InterPro" id="IPR035671">
    <property type="entry name" value="DsbD_gamma"/>
</dbReference>
<dbReference type="InterPro" id="IPR036249">
    <property type="entry name" value="Thioredoxin-like_sf"/>
</dbReference>
<feature type="transmembrane region" description="Helical" evidence="7">
    <location>
        <begin position="455"/>
        <end position="473"/>
    </location>
</feature>
<dbReference type="SUPFAM" id="SSF52833">
    <property type="entry name" value="Thioredoxin-like"/>
    <property type="match status" value="1"/>
</dbReference>
<feature type="compositionally biased region" description="Polar residues" evidence="6">
    <location>
        <begin position="166"/>
        <end position="186"/>
    </location>
</feature>
<name>A0ABV3TV39_9GAMM</name>
<dbReference type="Gene3D" id="3.40.30.10">
    <property type="entry name" value="Glutaredoxin"/>
    <property type="match status" value="1"/>
</dbReference>
<dbReference type="CDD" id="cd02953">
    <property type="entry name" value="DsbDgamma"/>
    <property type="match status" value="1"/>
</dbReference>
<feature type="transmembrane region" description="Helical" evidence="7">
    <location>
        <begin position="404"/>
        <end position="420"/>
    </location>
</feature>
<keyword evidence="5 7" id="KW-0472">Membrane</keyword>
<dbReference type="Gene3D" id="2.60.40.1250">
    <property type="entry name" value="Thiol:disulfide interchange protein DsbD, N-terminal domain"/>
    <property type="match status" value="1"/>
</dbReference>
<evidence type="ECO:0000256" key="2">
    <source>
        <dbReference type="ARBA" id="ARBA00022692"/>
    </source>
</evidence>
<dbReference type="InterPro" id="IPR036929">
    <property type="entry name" value="DsbDN_sf"/>
</dbReference>
<evidence type="ECO:0000256" key="7">
    <source>
        <dbReference type="SAM" id="Phobius"/>
    </source>
</evidence>
<evidence type="ECO:0000256" key="1">
    <source>
        <dbReference type="ARBA" id="ARBA00004141"/>
    </source>
</evidence>
<feature type="region of interest" description="Disordered" evidence="6">
    <location>
        <begin position="160"/>
        <end position="186"/>
    </location>
</feature>
<feature type="transmembrane region" description="Helical" evidence="7">
    <location>
        <begin position="426"/>
        <end position="446"/>
    </location>
</feature>
<dbReference type="RefSeq" id="WP_368375550.1">
    <property type="nucleotide sequence ID" value="NZ_JBFRYB010000001.1"/>
</dbReference>
<keyword evidence="3" id="KW-0201">Cytochrome c-type biogenesis</keyword>
<keyword evidence="2 7" id="KW-0812">Transmembrane</keyword>
<comment type="subcellular location">
    <subcellularLocation>
        <location evidence="1">Membrane</location>
        <topology evidence="1">Multi-pass membrane protein</topology>
    </subcellularLocation>
</comment>
<feature type="transmembrane region" description="Helical" evidence="7">
    <location>
        <begin position="203"/>
        <end position="229"/>
    </location>
</feature>
<proteinExistence type="predicted"/>
<evidence type="ECO:0000256" key="3">
    <source>
        <dbReference type="ARBA" id="ARBA00022748"/>
    </source>
</evidence>
<evidence type="ECO:0000313" key="12">
    <source>
        <dbReference type="Proteomes" id="UP001557484"/>
    </source>
</evidence>
<organism evidence="11 12">
    <name type="scientific">Zhongshania arctica</name>
    <dbReference type="NCBI Taxonomy" id="3238302"/>
    <lineage>
        <taxon>Bacteria</taxon>
        <taxon>Pseudomonadati</taxon>
        <taxon>Pseudomonadota</taxon>
        <taxon>Gammaproteobacteria</taxon>
        <taxon>Cellvibrionales</taxon>
        <taxon>Spongiibacteraceae</taxon>
        <taxon>Zhongshania</taxon>
    </lineage>
</organism>
<feature type="transmembrane region" description="Helical" evidence="7">
    <location>
        <begin position="292"/>
        <end position="316"/>
    </location>
</feature>
<feature type="signal peptide" evidence="8">
    <location>
        <begin position="1"/>
        <end position="21"/>
    </location>
</feature>
<dbReference type="InterPro" id="IPR028250">
    <property type="entry name" value="DsbDN"/>
</dbReference>
<dbReference type="InterPro" id="IPR003834">
    <property type="entry name" value="Cyt_c_assmbl_TM_dom"/>
</dbReference>
<dbReference type="Pfam" id="PF13899">
    <property type="entry name" value="Thioredoxin_7"/>
    <property type="match status" value="1"/>
</dbReference>
<dbReference type="Pfam" id="PF02683">
    <property type="entry name" value="DsbD_TM"/>
    <property type="match status" value="1"/>
</dbReference>
<sequence length="615" mass="66109">MKRIIASLLILLGLFSVSCWAIDTQAKVDQTVATTTSGGDFLPVDQAYQMKPRLSGNKLEMDWQIAEGYYLYGKGFKASWSVDEQTQKLAIQLPGGKLKHDEYFGDVEVFYQQLQSHLSLPTTAPFTIKISSQGCADAGLCYPPDHRWFRVDPQAGLVTPLDPQKPATSQTEQPKDSLQASAQSITSTDSGPARIAAAVPASLLIMAAMAFVGGLILNLMPCVFPVLALKAISLLESSDTSAAERRIHGLVYTAGVVASFMFFAGLLMFLRASGQELGWGYQLQSPWFVAALVYLFFAMGLSFSGVVEFGAGIAGVGQGLVEKGGLKGTFFTGVLAVVVASPCTAPFMGASLGFALTQPMYVALTVFIALGLGMAAPFLLLSIIPGLGRLLPRPGNWMITLKEVMAFPMYLTGIWLLWVLGRQAGINAAMLVLIGCLLISMALYFWKKKAHWHRGIAIVSGIAAATILGSALLRPSMAETENLSASAFPTAKDGAALAYSSERLTSLQNDGGAIFLDVTADWCITCKANERLVLDTDLVKNTMADQHIRYMVADWTSRDAEVSRLLARYNRSGVPLYVYFPGGGKAPVVLPQILNKDMIISTFTDAQTGNEDQGG</sequence>
<dbReference type="SUPFAM" id="SSF74863">
    <property type="entry name" value="Thiol:disulfide interchange protein DsbD, N-terminal domain (DsbD-alpha)"/>
    <property type="match status" value="1"/>
</dbReference>
<evidence type="ECO:0000256" key="8">
    <source>
        <dbReference type="SAM" id="SignalP"/>
    </source>
</evidence>
<dbReference type="PROSITE" id="PS51257">
    <property type="entry name" value="PROKAR_LIPOPROTEIN"/>
    <property type="match status" value="1"/>
</dbReference>
<accession>A0ABV3TV39</accession>